<dbReference type="PANTHER" id="PTHR11088">
    <property type="entry name" value="TRNA DIMETHYLALLYLTRANSFERASE"/>
    <property type="match status" value="1"/>
</dbReference>
<dbReference type="AlphaFoldDB" id="A0A1F5ELS2"/>
<feature type="site" description="Interaction with substrate tRNA" evidence="10">
    <location>
        <position position="124"/>
    </location>
</feature>
<feature type="site" description="Interaction with substrate tRNA" evidence="10">
    <location>
        <position position="101"/>
    </location>
</feature>
<organism evidence="14 15">
    <name type="scientific">Candidatus Campbellbacteria bacterium RIFCSPHIGHO2_01_FULL_34_10</name>
    <dbReference type="NCBI Taxonomy" id="1797577"/>
    <lineage>
        <taxon>Bacteria</taxon>
        <taxon>Candidatus Campbelliibacteriota</taxon>
    </lineage>
</organism>
<feature type="binding site" evidence="10">
    <location>
        <begin position="12"/>
        <end position="17"/>
    </location>
    <ligand>
        <name>substrate</name>
    </ligand>
</feature>
<comment type="subunit">
    <text evidence="10">Monomer.</text>
</comment>
<comment type="function">
    <text evidence="2 10 12">Catalyzes the transfer of a dimethylallyl group onto the adenine at position 37 in tRNAs that read codons beginning with uridine, leading to the formation of N6-(dimethylallyl)adenosine (i(6)A).</text>
</comment>
<evidence type="ECO:0000313" key="14">
    <source>
        <dbReference type="EMBL" id="OGD68348.1"/>
    </source>
</evidence>
<dbReference type="EMBL" id="MEZZ01000035">
    <property type="protein sequence ID" value="OGD68348.1"/>
    <property type="molecule type" value="Genomic_DNA"/>
</dbReference>
<evidence type="ECO:0000256" key="3">
    <source>
        <dbReference type="ARBA" id="ARBA00005842"/>
    </source>
</evidence>
<keyword evidence="5 10" id="KW-0819">tRNA processing</keyword>
<evidence type="ECO:0000256" key="11">
    <source>
        <dbReference type="RuleBase" id="RU003783"/>
    </source>
</evidence>
<dbReference type="GO" id="GO:0052381">
    <property type="term" value="F:tRNA dimethylallyltransferase activity"/>
    <property type="evidence" value="ECO:0007669"/>
    <property type="project" value="UniProtKB-UniRule"/>
</dbReference>
<evidence type="ECO:0000256" key="10">
    <source>
        <dbReference type="HAMAP-Rule" id="MF_00185"/>
    </source>
</evidence>
<dbReference type="Proteomes" id="UP000186670">
    <property type="component" value="Unassembled WGS sequence"/>
</dbReference>
<dbReference type="InterPro" id="IPR039657">
    <property type="entry name" value="Dimethylallyltransferase"/>
</dbReference>
<dbReference type="InterPro" id="IPR018022">
    <property type="entry name" value="IPT"/>
</dbReference>
<dbReference type="SUPFAM" id="SSF52540">
    <property type="entry name" value="P-loop containing nucleoside triphosphate hydrolases"/>
    <property type="match status" value="2"/>
</dbReference>
<reference evidence="14 15" key="1">
    <citation type="journal article" date="2016" name="Nat. Commun.">
        <title>Thousands of microbial genomes shed light on interconnected biogeochemical processes in an aquifer system.</title>
        <authorList>
            <person name="Anantharaman K."/>
            <person name="Brown C.T."/>
            <person name="Hug L.A."/>
            <person name="Sharon I."/>
            <person name="Castelle C.J."/>
            <person name="Probst A.J."/>
            <person name="Thomas B.C."/>
            <person name="Singh A."/>
            <person name="Wilkins M.J."/>
            <person name="Karaoz U."/>
            <person name="Brodie E.L."/>
            <person name="Williams K.H."/>
            <person name="Hubbard S.S."/>
            <person name="Banfield J.F."/>
        </authorList>
    </citation>
    <scope>NUCLEOTIDE SEQUENCE [LARGE SCALE GENOMIC DNA]</scope>
</reference>
<proteinExistence type="inferred from homology"/>
<evidence type="ECO:0000256" key="8">
    <source>
        <dbReference type="ARBA" id="ARBA00022842"/>
    </source>
</evidence>
<evidence type="ECO:0000256" key="4">
    <source>
        <dbReference type="ARBA" id="ARBA00022679"/>
    </source>
</evidence>
<dbReference type="GO" id="GO:0005524">
    <property type="term" value="F:ATP binding"/>
    <property type="evidence" value="ECO:0007669"/>
    <property type="project" value="UniProtKB-UniRule"/>
</dbReference>
<keyword evidence="6 10" id="KW-0547">Nucleotide-binding</keyword>
<comment type="cofactor">
    <cofactor evidence="1 10">
        <name>Mg(2+)</name>
        <dbReference type="ChEBI" id="CHEBI:18420"/>
    </cofactor>
</comment>
<feature type="region of interest" description="Interaction with substrate tRNA" evidence="10">
    <location>
        <begin position="35"/>
        <end position="38"/>
    </location>
</feature>
<dbReference type="Gene3D" id="1.10.20.140">
    <property type="match status" value="1"/>
</dbReference>
<evidence type="ECO:0000256" key="13">
    <source>
        <dbReference type="RuleBase" id="RU003785"/>
    </source>
</evidence>
<dbReference type="HAMAP" id="MF_00185">
    <property type="entry name" value="IPP_trans"/>
    <property type="match status" value="1"/>
</dbReference>
<dbReference type="NCBIfam" id="TIGR00174">
    <property type="entry name" value="miaA"/>
    <property type="match status" value="1"/>
</dbReference>
<evidence type="ECO:0000256" key="6">
    <source>
        <dbReference type="ARBA" id="ARBA00022741"/>
    </source>
</evidence>
<comment type="similarity">
    <text evidence="3 10 13">Belongs to the IPP transferase family.</text>
</comment>
<feature type="binding site" evidence="10">
    <location>
        <begin position="10"/>
        <end position="17"/>
    </location>
    <ligand>
        <name>ATP</name>
        <dbReference type="ChEBI" id="CHEBI:30616"/>
    </ligand>
</feature>
<comment type="caution">
    <text evidence="14">The sequence shown here is derived from an EMBL/GenBank/DDBJ whole genome shotgun (WGS) entry which is preliminary data.</text>
</comment>
<dbReference type="InterPro" id="IPR027417">
    <property type="entry name" value="P-loop_NTPase"/>
</dbReference>
<sequence>MKDKIIVVLGPTASGKSDLAVELAKKFNGEIISADSRQVYKGLDIGSGKITKKEMKNIPHYLLDVVSPKSVFTIAQFKKNTDKIIRDILKKRKTPIIAGGTGFYIQSIVDNIVLPEVKPNLKLRKELEKKSVDELAKILKKMDKNRAEEIDLKNPRRLIRAIEIATELGKVPKLSTNSNPVAVGGEYDVLQIGIKTDDDILKERIAKRFEKRVKAGIVKEAEDLHKNGLSWKRMKEIGLAHKYISLHLQGKMTKDEMIENSIREEWQYAKRQKTWFKRDKRIECFGLEEKNKIFAKTKKFLK</sequence>
<evidence type="ECO:0000313" key="15">
    <source>
        <dbReference type="Proteomes" id="UP000186670"/>
    </source>
</evidence>
<evidence type="ECO:0000256" key="7">
    <source>
        <dbReference type="ARBA" id="ARBA00022840"/>
    </source>
</evidence>
<keyword evidence="7 10" id="KW-0067">ATP-binding</keyword>
<dbReference type="Gene3D" id="3.40.50.300">
    <property type="entry name" value="P-loop containing nucleotide triphosphate hydrolases"/>
    <property type="match status" value="1"/>
</dbReference>
<comment type="catalytic activity">
    <reaction evidence="9 10 11">
        <text>adenosine(37) in tRNA + dimethylallyl diphosphate = N(6)-dimethylallyladenosine(37) in tRNA + diphosphate</text>
        <dbReference type="Rhea" id="RHEA:26482"/>
        <dbReference type="Rhea" id="RHEA-COMP:10162"/>
        <dbReference type="Rhea" id="RHEA-COMP:10375"/>
        <dbReference type="ChEBI" id="CHEBI:33019"/>
        <dbReference type="ChEBI" id="CHEBI:57623"/>
        <dbReference type="ChEBI" id="CHEBI:74411"/>
        <dbReference type="ChEBI" id="CHEBI:74415"/>
        <dbReference type="EC" id="2.5.1.75"/>
    </reaction>
</comment>
<dbReference type="GO" id="GO:0006400">
    <property type="term" value="P:tRNA modification"/>
    <property type="evidence" value="ECO:0007669"/>
    <property type="project" value="TreeGrafter"/>
</dbReference>
<dbReference type="Pfam" id="PF01715">
    <property type="entry name" value="IPPT"/>
    <property type="match status" value="1"/>
</dbReference>
<protein>
    <recommendedName>
        <fullName evidence="10">tRNA dimethylallyltransferase</fullName>
        <ecNumber evidence="10">2.5.1.75</ecNumber>
    </recommendedName>
    <alternativeName>
        <fullName evidence="10">Dimethylallyl diphosphate:tRNA dimethylallyltransferase</fullName>
        <shortName evidence="10">DMAPP:tRNA dimethylallyltransferase</shortName>
        <shortName evidence="10">DMATase</shortName>
    </alternativeName>
    <alternativeName>
        <fullName evidence="10">Isopentenyl-diphosphate:tRNA isopentenyltransferase</fullName>
        <shortName evidence="10">IPP transferase</shortName>
        <shortName evidence="10">IPPT</shortName>
        <shortName evidence="10">IPTase</shortName>
    </alternativeName>
</protein>
<evidence type="ECO:0000256" key="2">
    <source>
        <dbReference type="ARBA" id="ARBA00003213"/>
    </source>
</evidence>
<gene>
    <name evidence="10" type="primary">miaA</name>
    <name evidence="14" type="ORF">A2811_00480</name>
</gene>
<evidence type="ECO:0000256" key="1">
    <source>
        <dbReference type="ARBA" id="ARBA00001946"/>
    </source>
</evidence>
<evidence type="ECO:0000256" key="9">
    <source>
        <dbReference type="ARBA" id="ARBA00049563"/>
    </source>
</evidence>
<keyword evidence="4 10" id="KW-0808">Transferase</keyword>
<dbReference type="EC" id="2.5.1.75" evidence="10"/>
<keyword evidence="8 10" id="KW-0460">Magnesium</keyword>
<name>A0A1F5ELS2_9BACT</name>
<evidence type="ECO:0000256" key="5">
    <source>
        <dbReference type="ARBA" id="ARBA00022694"/>
    </source>
</evidence>
<accession>A0A1F5ELS2</accession>
<evidence type="ECO:0000256" key="12">
    <source>
        <dbReference type="RuleBase" id="RU003784"/>
    </source>
</evidence>
<dbReference type="PANTHER" id="PTHR11088:SF60">
    <property type="entry name" value="TRNA DIMETHYLALLYLTRANSFERASE"/>
    <property type="match status" value="1"/>
</dbReference>
<comment type="caution">
    <text evidence="10">Lacks conserved residue(s) required for the propagation of feature annotation.</text>
</comment>